<organism evidence="2 3">
    <name type="scientific">Argiope bruennichi</name>
    <name type="common">Wasp spider</name>
    <name type="synonym">Aranea bruennichi</name>
    <dbReference type="NCBI Taxonomy" id="94029"/>
    <lineage>
        <taxon>Eukaryota</taxon>
        <taxon>Metazoa</taxon>
        <taxon>Ecdysozoa</taxon>
        <taxon>Arthropoda</taxon>
        <taxon>Chelicerata</taxon>
        <taxon>Arachnida</taxon>
        <taxon>Araneae</taxon>
        <taxon>Araneomorphae</taxon>
        <taxon>Entelegynae</taxon>
        <taxon>Araneoidea</taxon>
        <taxon>Araneidae</taxon>
        <taxon>Argiope</taxon>
    </lineage>
</organism>
<proteinExistence type="predicted"/>
<comment type="caution">
    <text evidence="2">The sequence shown here is derived from an EMBL/GenBank/DDBJ whole genome shotgun (WGS) entry which is preliminary data.</text>
</comment>
<feature type="domain" description="Endonuclease/exonuclease/phosphatase" evidence="1">
    <location>
        <begin position="178"/>
        <end position="284"/>
    </location>
</feature>
<dbReference type="SUPFAM" id="SSF56219">
    <property type="entry name" value="DNase I-like"/>
    <property type="match status" value="1"/>
</dbReference>
<evidence type="ECO:0000313" key="3">
    <source>
        <dbReference type="Proteomes" id="UP000807504"/>
    </source>
</evidence>
<accession>A0A8T0F4A0</accession>
<reference evidence="2" key="1">
    <citation type="journal article" date="2020" name="bioRxiv">
        <title>Chromosome-level reference genome of the European wasp spider Argiope bruennichi: a resource for studies on range expansion and evolutionary adaptation.</title>
        <authorList>
            <person name="Sheffer M.M."/>
            <person name="Hoppe A."/>
            <person name="Krehenwinkel H."/>
            <person name="Uhl G."/>
            <person name="Kuss A.W."/>
            <person name="Jensen L."/>
            <person name="Jensen C."/>
            <person name="Gillespie R.G."/>
            <person name="Hoff K.J."/>
            <person name="Prost S."/>
        </authorList>
    </citation>
    <scope>NUCLEOTIDE SEQUENCE</scope>
</reference>
<evidence type="ECO:0000259" key="1">
    <source>
        <dbReference type="Pfam" id="PF14529"/>
    </source>
</evidence>
<sequence>MMLLQQAITVPKKDYNSKGEVSCKEKEFDQLKRTIESNDSLKKNITVRLPGKRLPSLIIYDLPNDTTNKDVQTALKAYTNMQEDMRLRFKMKGRREGTSHWVLETPGEVLHTLKQLKKIPINWSMYQMKEFFHVKRCSTCQAYGHTAFSKECKFTTPFCGCCGYRHHSRSCRSEDSNCINCYESNRLRAQDVSTTLQEIQEIITSLPEEKIIIGADLNGHSTLWGYRSNDNRGKIQTDALEARVRKYHQLSGSHYRVSVRQIIENEHKLRLESILPLTMKSNKLGEVKLSTFNDKDNWEQNESSELNKSVSVNSDDIIASKPQIPIITYISGYSCHITLKKLIVNIVKCSL</sequence>
<dbReference type="Proteomes" id="UP000807504">
    <property type="component" value="Unassembled WGS sequence"/>
</dbReference>
<name>A0A8T0F4A0_ARGBR</name>
<reference evidence="2" key="2">
    <citation type="submission" date="2020-06" db="EMBL/GenBank/DDBJ databases">
        <authorList>
            <person name="Sheffer M."/>
        </authorList>
    </citation>
    <scope>NUCLEOTIDE SEQUENCE</scope>
</reference>
<dbReference type="Pfam" id="PF14529">
    <property type="entry name" value="Exo_endo_phos_2"/>
    <property type="match status" value="1"/>
</dbReference>
<dbReference type="GO" id="GO:0003824">
    <property type="term" value="F:catalytic activity"/>
    <property type="evidence" value="ECO:0007669"/>
    <property type="project" value="InterPro"/>
</dbReference>
<keyword evidence="3" id="KW-1185">Reference proteome</keyword>
<dbReference type="InterPro" id="IPR036691">
    <property type="entry name" value="Endo/exonu/phosph_ase_sf"/>
</dbReference>
<dbReference type="InterPro" id="IPR005135">
    <property type="entry name" value="Endo/exonuclease/phosphatase"/>
</dbReference>
<gene>
    <name evidence="2" type="ORF">HNY73_011510</name>
</gene>
<dbReference type="AlphaFoldDB" id="A0A8T0F4A0"/>
<protein>
    <recommendedName>
        <fullName evidence="1">Endonuclease/exonuclease/phosphatase domain-containing protein</fullName>
    </recommendedName>
</protein>
<dbReference type="EMBL" id="JABXBU010000030">
    <property type="protein sequence ID" value="KAF8786034.1"/>
    <property type="molecule type" value="Genomic_DNA"/>
</dbReference>
<dbReference type="Gene3D" id="3.60.10.10">
    <property type="entry name" value="Endonuclease/exonuclease/phosphatase"/>
    <property type="match status" value="1"/>
</dbReference>
<evidence type="ECO:0000313" key="2">
    <source>
        <dbReference type="EMBL" id="KAF8786034.1"/>
    </source>
</evidence>